<keyword evidence="9" id="KW-1185">Reference proteome</keyword>
<keyword evidence="3 7" id="KW-0812">Transmembrane</keyword>
<evidence type="ECO:0000256" key="1">
    <source>
        <dbReference type="ARBA" id="ARBA00004141"/>
    </source>
</evidence>
<dbReference type="PANTHER" id="PTHR19282:SF551">
    <property type="entry name" value="RE08073P-RELATED"/>
    <property type="match status" value="1"/>
</dbReference>
<dbReference type="SUPFAM" id="SSF48652">
    <property type="entry name" value="Tetraspanin"/>
    <property type="match status" value="1"/>
</dbReference>
<dbReference type="OrthoDB" id="10033535at2759"/>
<dbReference type="InterPro" id="IPR008952">
    <property type="entry name" value="Tetraspanin_EC2_sf"/>
</dbReference>
<gene>
    <name evidence="8" type="ORF">DGYR_LOCUS12904</name>
</gene>
<dbReference type="InterPro" id="IPR018503">
    <property type="entry name" value="Tetraspanin_CS"/>
</dbReference>
<comment type="similarity">
    <text evidence="2 7">Belongs to the tetraspanin (TM4SF) family.</text>
</comment>
<dbReference type="Gene3D" id="1.10.1450.10">
    <property type="entry name" value="Tetraspanin"/>
    <property type="match status" value="1"/>
</dbReference>
<organism evidence="8 9">
    <name type="scientific">Dimorphilus gyrociliatus</name>
    <dbReference type="NCBI Taxonomy" id="2664684"/>
    <lineage>
        <taxon>Eukaryota</taxon>
        <taxon>Metazoa</taxon>
        <taxon>Spiralia</taxon>
        <taxon>Lophotrochozoa</taxon>
        <taxon>Annelida</taxon>
        <taxon>Polychaeta</taxon>
        <taxon>Polychaeta incertae sedis</taxon>
        <taxon>Dinophilidae</taxon>
        <taxon>Dimorphilus</taxon>
    </lineage>
</organism>
<dbReference type="AlphaFoldDB" id="A0A7I8WBN2"/>
<comment type="subcellular location">
    <subcellularLocation>
        <location evidence="1 7">Membrane</location>
        <topology evidence="1 7">Multi-pass membrane protein</topology>
    </subcellularLocation>
</comment>
<evidence type="ECO:0000256" key="6">
    <source>
        <dbReference type="PIRSR" id="PIRSR002419-1"/>
    </source>
</evidence>
<name>A0A7I8WBN2_9ANNE</name>
<dbReference type="PRINTS" id="PR00259">
    <property type="entry name" value="TMFOUR"/>
</dbReference>
<reference evidence="8 9" key="1">
    <citation type="submission" date="2020-08" db="EMBL/GenBank/DDBJ databases">
        <authorList>
            <person name="Hejnol A."/>
        </authorList>
    </citation>
    <scope>NUCLEOTIDE SEQUENCE [LARGE SCALE GENOMIC DNA]</scope>
</reference>
<feature type="transmembrane region" description="Helical" evidence="7">
    <location>
        <begin position="25"/>
        <end position="50"/>
    </location>
</feature>
<feature type="transmembrane region" description="Helical" evidence="7">
    <location>
        <begin position="56"/>
        <end position="80"/>
    </location>
</feature>
<keyword evidence="5 7" id="KW-0472">Membrane</keyword>
<comment type="caution">
    <text evidence="8">The sequence shown here is derived from an EMBL/GenBank/DDBJ whole genome shotgun (WGS) entry which is preliminary data.</text>
</comment>
<protein>
    <recommendedName>
        <fullName evidence="7">Tetraspanin</fullName>
    </recommendedName>
</protein>
<evidence type="ECO:0000256" key="3">
    <source>
        <dbReference type="ARBA" id="ARBA00022692"/>
    </source>
</evidence>
<evidence type="ECO:0000256" key="2">
    <source>
        <dbReference type="ARBA" id="ARBA00006840"/>
    </source>
</evidence>
<keyword evidence="4 7" id="KW-1133">Transmembrane helix</keyword>
<evidence type="ECO:0000256" key="4">
    <source>
        <dbReference type="ARBA" id="ARBA00022989"/>
    </source>
</evidence>
<proteinExistence type="inferred from homology"/>
<dbReference type="PROSITE" id="PS00421">
    <property type="entry name" value="TM4_1"/>
    <property type="match status" value="1"/>
</dbReference>
<sequence length="234" mass="26108">MKVDKNFNKYLDVIKIDNNEKTMQAAIILVIVIGAIIFLTGFLGCCGAIQESSCLLMMYAFIMGLLLLAEITAAILAAVFRKELGNALKENMQKFANTTMKPLEPTNNDVTVLAWSSMQNKLKCCGSHSYTDYNNNPNFENRNHKYPQSCCSNKKESTEKPDDPNSQEMRDCFNDFENNNISYKDGCYDALKKWVEDRAAILIGIGVGIAVIQILGIVFACCVRNAVNKKDVMA</sequence>
<dbReference type="InterPro" id="IPR018499">
    <property type="entry name" value="Tetraspanin/Peripherin"/>
</dbReference>
<evidence type="ECO:0000313" key="8">
    <source>
        <dbReference type="EMBL" id="CAD5125550.1"/>
    </source>
</evidence>
<evidence type="ECO:0000256" key="5">
    <source>
        <dbReference type="ARBA" id="ARBA00023136"/>
    </source>
</evidence>
<feature type="disulfide bond" evidence="6">
    <location>
        <begin position="125"/>
        <end position="151"/>
    </location>
</feature>
<dbReference type="Proteomes" id="UP000549394">
    <property type="component" value="Unassembled WGS sequence"/>
</dbReference>
<dbReference type="Pfam" id="PF00335">
    <property type="entry name" value="Tetraspanin"/>
    <property type="match status" value="1"/>
</dbReference>
<accession>A0A7I8WBN2</accession>
<dbReference type="InterPro" id="IPR000301">
    <property type="entry name" value="Tetraspanin_animals"/>
</dbReference>
<evidence type="ECO:0000313" key="9">
    <source>
        <dbReference type="Proteomes" id="UP000549394"/>
    </source>
</evidence>
<dbReference type="PANTHER" id="PTHR19282">
    <property type="entry name" value="TETRASPANIN"/>
    <property type="match status" value="1"/>
</dbReference>
<evidence type="ECO:0000256" key="7">
    <source>
        <dbReference type="RuleBase" id="RU361218"/>
    </source>
</evidence>
<feature type="transmembrane region" description="Helical" evidence="7">
    <location>
        <begin position="199"/>
        <end position="220"/>
    </location>
</feature>
<dbReference type="GO" id="GO:0005886">
    <property type="term" value="C:plasma membrane"/>
    <property type="evidence" value="ECO:0007669"/>
    <property type="project" value="TreeGrafter"/>
</dbReference>
<comment type="caution">
    <text evidence="7">Lacks conserved residue(s) required for the propagation of feature annotation.</text>
</comment>
<keyword evidence="6" id="KW-1015">Disulfide bond</keyword>
<dbReference type="PIRSF" id="PIRSF002419">
    <property type="entry name" value="Tetraspanin"/>
    <property type="match status" value="1"/>
</dbReference>
<dbReference type="EMBL" id="CAJFCJ010000027">
    <property type="protein sequence ID" value="CAD5125550.1"/>
    <property type="molecule type" value="Genomic_DNA"/>
</dbReference>